<dbReference type="InterPro" id="IPR019692">
    <property type="entry name" value="CFP-6_PH"/>
</dbReference>
<evidence type="ECO:0000256" key="1">
    <source>
        <dbReference type="SAM" id="MobiDB-lite"/>
    </source>
</evidence>
<feature type="compositionally biased region" description="Polar residues" evidence="1">
    <location>
        <begin position="24"/>
        <end position="33"/>
    </location>
</feature>
<feature type="domain" description="Low molecular weight protein antigen 6 PH" evidence="3">
    <location>
        <begin position="90"/>
        <end position="160"/>
    </location>
</feature>
<evidence type="ECO:0000313" key="5">
    <source>
        <dbReference type="Proteomes" id="UP000001219"/>
    </source>
</evidence>
<gene>
    <name evidence="4" type="ordered locus">Gbro_3231</name>
</gene>
<proteinExistence type="predicted"/>
<dbReference type="KEGG" id="gbr:Gbro_3231"/>
<feature type="transmembrane region" description="Helical" evidence="2">
    <location>
        <begin position="51"/>
        <end position="84"/>
    </location>
</feature>
<keyword evidence="2" id="KW-0472">Membrane</keyword>
<keyword evidence="2" id="KW-1133">Transmembrane helix</keyword>
<feature type="region of interest" description="Disordered" evidence="1">
    <location>
        <begin position="1"/>
        <end position="35"/>
    </location>
</feature>
<evidence type="ECO:0000313" key="4">
    <source>
        <dbReference type="EMBL" id="ACY22436.1"/>
    </source>
</evidence>
<dbReference type="STRING" id="526226.Gbro_3231"/>
<sequence>MSGPCGPAGHNEYVPTDSPLDPQPSASRPSGDTTADAEQVELPAVFRLNRVSYFAVPMVAIVSIILAGTSLIWLGWTLIVPILVGLWIHRLRTVVTEDGLQAVGTFGTREVAWADLAGMQFPRWTAVRAVRTDGDRVRLPAIGFDDLPRLSVASGGRIPDPFKAAADAQD</sequence>
<dbReference type="EMBL" id="CP001802">
    <property type="protein sequence ID" value="ACY22436.1"/>
    <property type="molecule type" value="Genomic_DNA"/>
</dbReference>
<reference evidence="5" key="1">
    <citation type="submission" date="2009-10" db="EMBL/GenBank/DDBJ databases">
        <title>The complete chromosome of Gordonia bronchialis DSM 43247.</title>
        <authorList>
            <consortium name="US DOE Joint Genome Institute (JGI-PGF)"/>
            <person name="Lucas S."/>
            <person name="Copeland A."/>
            <person name="Lapidus A."/>
            <person name="Glavina del Rio T."/>
            <person name="Dalin E."/>
            <person name="Tice H."/>
            <person name="Bruce D."/>
            <person name="Goodwin L."/>
            <person name="Pitluck S."/>
            <person name="Kyrpides N."/>
            <person name="Mavromatis K."/>
            <person name="Ivanova N."/>
            <person name="Ovchinnikova G."/>
            <person name="Saunders E."/>
            <person name="Brettin T."/>
            <person name="Detter J.C."/>
            <person name="Han C."/>
            <person name="Larimer F."/>
            <person name="Land M."/>
            <person name="Hauser L."/>
            <person name="Markowitz V."/>
            <person name="Cheng J.-F."/>
            <person name="Hugenholtz P."/>
            <person name="Woyke T."/>
            <person name="Wu D."/>
            <person name="Jando M."/>
            <person name="Schneider S."/>
            <person name="Goeker M."/>
            <person name="Klenk H.-P."/>
            <person name="Eisen J.A."/>
        </authorList>
    </citation>
    <scope>NUCLEOTIDE SEQUENCE [LARGE SCALE GENOMIC DNA]</scope>
    <source>
        <strain evidence="5">ATCC 25592 / DSM 43247 / BCRC 13721 / JCM 3198 / KCTC 3076 / NBRC 16047 / NCTC 10667</strain>
    </source>
</reference>
<name>D0LC49_GORB4</name>
<keyword evidence="2" id="KW-0812">Transmembrane</keyword>
<dbReference type="AlphaFoldDB" id="D0LC49"/>
<accession>D0LC49</accession>
<keyword evidence="5" id="KW-1185">Reference proteome</keyword>
<evidence type="ECO:0000259" key="3">
    <source>
        <dbReference type="Pfam" id="PF10756"/>
    </source>
</evidence>
<dbReference type="Pfam" id="PF10756">
    <property type="entry name" value="bPH_6"/>
    <property type="match status" value="1"/>
</dbReference>
<protein>
    <recommendedName>
        <fullName evidence="3">Low molecular weight protein antigen 6 PH domain-containing protein</fullName>
    </recommendedName>
</protein>
<dbReference type="eggNOG" id="ENOG5033EBJ">
    <property type="taxonomic scope" value="Bacteria"/>
</dbReference>
<organism evidence="4 5">
    <name type="scientific">Gordonia bronchialis (strain ATCC 25592 / DSM 43247 / BCRC 13721 / JCM 3198 / KCTC 3076 / NBRC 16047 / NCTC 10667)</name>
    <name type="common">Rhodococcus bronchialis</name>
    <dbReference type="NCBI Taxonomy" id="526226"/>
    <lineage>
        <taxon>Bacteria</taxon>
        <taxon>Bacillati</taxon>
        <taxon>Actinomycetota</taxon>
        <taxon>Actinomycetes</taxon>
        <taxon>Mycobacteriales</taxon>
        <taxon>Gordoniaceae</taxon>
        <taxon>Gordonia</taxon>
    </lineage>
</organism>
<evidence type="ECO:0000256" key="2">
    <source>
        <dbReference type="SAM" id="Phobius"/>
    </source>
</evidence>
<dbReference type="HOGENOM" id="CLU_092736_2_1_11"/>
<reference evidence="4 5" key="2">
    <citation type="journal article" date="2010" name="Stand. Genomic Sci.">
        <title>Complete genome sequence of Gordonia bronchialis type strain (3410).</title>
        <authorList>
            <person name="Ivanova N."/>
            <person name="Sikorski J."/>
            <person name="Jando M."/>
            <person name="Lapidus A."/>
            <person name="Nolan M."/>
            <person name="Lucas S."/>
            <person name="Del Rio T.G."/>
            <person name="Tice H."/>
            <person name="Copeland A."/>
            <person name="Cheng J.F."/>
            <person name="Chen F."/>
            <person name="Bruce D."/>
            <person name="Goodwin L."/>
            <person name="Pitluck S."/>
            <person name="Mavromatis K."/>
            <person name="Ovchinnikova G."/>
            <person name="Pati A."/>
            <person name="Chen A."/>
            <person name="Palaniappan K."/>
            <person name="Land M."/>
            <person name="Hauser L."/>
            <person name="Chang Y.J."/>
            <person name="Jeffries C.D."/>
            <person name="Chain P."/>
            <person name="Saunders E."/>
            <person name="Han C."/>
            <person name="Detter J.C."/>
            <person name="Brettin T."/>
            <person name="Rohde M."/>
            <person name="Goker M."/>
            <person name="Bristow J."/>
            <person name="Eisen J.A."/>
            <person name="Markowitz V."/>
            <person name="Hugenholtz P."/>
            <person name="Klenk H.P."/>
            <person name="Kyrpides N.C."/>
        </authorList>
    </citation>
    <scope>NUCLEOTIDE SEQUENCE [LARGE SCALE GENOMIC DNA]</scope>
    <source>
        <strain evidence="5">ATCC 25592 / DSM 43247 / BCRC 13721 / JCM 3198 / KCTC 3076 / NBRC 16047 / NCTC 10667</strain>
    </source>
</reference>
<dbReference type="Proteomes" id="UP000001219">
    <property type="component" value="Chromosome"/>
</dbReference>